<keyword evidence="4" id="KW-0833">Ubl conjugation pathway</keyword>
<dbReference type="InterPro" id="IPR038765">
    <property type="entry name" value="Papain-like_cys_pep_sf"/>
</dbReference>
<dbReference type="PROSITE" id="PS50235">
    <property type="entry name" value="USP_3"/>
    <property type="match status" value="1"/>
</dbReference>
<dbReference type="PROSITE" id="PS00973">
    <property type="entry name" value="USP_2"/>
    <property type="match status" value="1"/>
</dbReference>
<dbReference type="Gene3D" id="3.90.70.10">
    <property type="entry name" value="Cysteine proteinases"/>
    <property type="match status" value="1"/>
</dbReference>
<feature type="compositionally biased region" description="Low complexity" evidence="7">
    <location>
        <begin position="506"/>
        <end position="517"/>
    </location>
</feature>
<comment type="caution">
    <text evidence="9">The sequence shown here is derived from an EMBL/GenBank/DDBJ whole genome shotgun (WGS) entry which is preliminary data.</text>
</comment>
<feature type="domain" description="USP" evidence="8">
    <location>
        <begin position="657"/>
        <end position="1015"/>
    </location>
</feature>
<feature type="compositionally biased region" description="Polar residues" evidence="7">
    <location>
        <begin position="238"/>
        <end position="259"/>
    </location>
</feature>
<keyword evidence="5" id="KW-0378">Hydrolase</keyword>
<organism evidence="9 10">
    <name type="scientific">Lobosporangium transversale</name>
    <dbReference type="NCBI Taxonomy" id="64571"/>
    <lineage>
        <taxon>Eukaryota</taxon>
        <taxon>Fungi</taxon>
        <taxon>Fungi incertae sedis</taxon>
        <taxon>Mucoromycota</taxon>
        <taxon>Mortierellomycotina</taxon>
        <taxon>Mortierellomycetes</taxon>
        <taxon>Mortierellales</taxon>
        <taxon>Mortierellaceae</taxon>
        <taxon>Lobosporangium</taxon>
    </lineage>
</organism>
<accession>A0A1Y2GGS3</accession>
<dbReference type="InterPro" id="IPR028889">
    <property type="entry name" value="USP"/>
</dbReference>
<feature type="compositionally biased region" description="Low complexity" evidence="7">
    <location>
        <begin position="78"/>
        <end position="88"/>
    </location>
</feature>
<feature type="region of interest" description="Disordered" evidence="7">
    <location>
        <begin position="233"/>
        <end position="260"/>
    </location>
</feature>
<dbReference type="EMBL" id="MCFF01000035">
    <property type="protein sequence ID" value="ORZ09100.1"/>
    <property type="molecule type" value="Genomic_DNA"/>
</dbReference>
<dbReference type="CDD" id="cd02257">
    <property type="entry name" value="Peptidase_C19"/>
    <property type="match status" value="1"/>
</dbReference>
<keyword evidence="10" id="KW-1185">Reference proteome</keyword>
<dbReference type="InterPro" id="IPR018200">
    <property type="entry name" value="USP_CS"/>
</dbReference>
<dbReference type="STRING" id="64571.A0A1Y2GGS3"/>
<gene>
    <name evidence="9" type="ORF">BCR41DRAFT_388445</name>
</gene>
<name>A0A1Y2GGS3_9FUNG</name>
<evidence type="ECO:0000313" key="9">
    <source>
        <dbReference type="EMBL" id="ORZ09100.1"/>
    </source>
</evidence>
<feature type="compositionally biased region" description="Polar residues" evidence="7">
    <location>
        <begin position="360"/>
        <end position="374"/>
    </location>
</feature>
<evidence type="ECO:0000313" key="10">
    <source>
        <dbReference type="Proteomes" id="UP000193648"/>
    </source>
</evidence>
<dbReference type="EC" id="3.4.19.12" evidence="2"/>
<dbReference type="Pfam" id="PF00443">
    <property type="entry name" value="UCH"/>
    <property type="match status" value="1"/>
</dbReference>
<feature type="region of interest" description="Disordered" evidence="7">
    <location>
        <begin position="70"/>
        <end position="117"/>
    </location>
</feature>
<evidence type="ECO:0000256" key="2">
    <source>
        <dbReference type="ARBA" id="ARBA00012759"/>
    </source>
</evidence>
<dbReference type="GO" id="GO:0004843">
    <property type="term" value="F:cysteine-type deubiquitinase activity"/>
    <property type="evidence" value="ECO:0007669"/>
    <property type="project" value="UniProtKB-EC"/>
</dbReference>
<proteinExistence type="predicted"/>
<protein>
    <recommendedName>
        <fullName evidence="2">ubiquitinyl hydrolase 1</fullName>
        <ecNumber evidence="2">3.4.19.12</ecNumber>
    </recommendedName>
</protein>
<feature type="compositionally biased region" description="Basic residues" evidence="7">
    <location>
        <begin position="572"/>
        <end position="582"/>
    </location>
</feature>
<dbReference type="GO" id="GO:0006508">
    <property type="term" value="P:proteolysis"/>
    <property type="evidence" value="ECO:0007669"/>
    <property type="project" value="UniProtKB-KW"/>
</dbReference>
<dbReference type="PANTHER" id="PTHR24006:SF687">
    <property type="entry name" value="UBIQUITIN CARBOXYL-TERMINAL HYDROLASE 10"/>
    <property type="match status" value="1"/>
</dbReference>
<evidence type="ECO:0000256" key="6">
    <source>
        <dbReference type="ARBA" id="ARBA00022807"/>
    </source>
</evidence>
<comment type="catalytic activity">
    <reaction evidence="1">
        <text>Thiol-dependent hydrolysis of ester, thioester, amide, peptide and isopeptide bonds formed by the C-terminal Gly of ubiquitin (a 76-residue protein attached to proteins as an intracellular targeting signal).</text>
        <dbReference type="EC" id="3.4.19.12"/>
    </reaction>
</comment>
<evidence type="ECO:0000256" key="7">
    <source>
        <dbReference type="SAM" id="MobiDB-lite"/>
    </source>
</evidence>
<evidence type="ECO:0000256" key="3">
    <source>
        <dbReference type="ARBA" id="ARBA00022670"/>
    </source>
</evidence>
<dbReference type="RefSeq" id="XP_021878727.1">
    <property type="nucleotide sequence ID" value="XM_022028001.1"/>
</dbReference>
<dbReference type="GO" id="GO:0016579">
    <property type="term" value="P:protein deubiquitination"/>
    <property type="evidence" value="ECO:0007669"/>
    <property type="project" value="InterPro"/>
</dbReference>
<evidence type="ECO:0000256" key="1">
    <source>
        <dbReference type="ARBA" id="ARBA00000707"/>
    </source>
</evidence>
<dbReference type="GeneID" id="33569844"/>
<keyword evidence="3" id="KW-0645">Protease</keyword>
<feature type="region of interest" description="Disordered" evidence="7">
    <location>
        <begin position="281"/>
        <end position="313"/>
    </location>
</feature>
<sequence length="1069" mass="119459">MKLAQRMKKNDGSLSYSDKPNSNSKKRRSTTDNSSQEERLDSFAPYGTDAIDAQSILQDEKQTIRNIAFGGISSSLVSSKTSNGASSTSRRRKPLDGQNGGPPPTKKHKPPQGSHPTASVLLTYFTRNPSNIRDTVSQQEDQELETEAQRSLNALYIQTRGVQPSSMDTAVFKKTKESLADQRRIDRLLGGHNYKGSCSNEAAEGSHELSEGQKSTSMNKSILNQEKTIVENKAGESDQGTTPTHSKPNPSLESVSTKLRLTKPGEVINKGDVKFIKSPLTSAFSTPDSKESSATKDIVGIQDGSTSQDGASVPKYGLSMREYFKYRPKPMASLSKATNSNAELISVNDSKIIDIVTKDASTSSPIDDNQSSEPAQDVPSPPSQQTETLAQNLSDKNSDEAFCVDTKAIEEDKEQLLPPRRRRLVRGAELKVKTYCESSSRSSDSEAAFTTVKKQPKKSSKDRKRDYRTREPKHIILSEPESEEEEPEPKHAAASRQFMKNFFGISTSTTSSASTTSQKPSGCNLVKESPKPAPSNDSDDGFNGRDASVQLMPVANRPRPKTYSKAKSGVVVKRKDKSRSRKSSFSNSDNSGSERDNSGLDDDLSDFMTEQKPDPNQKSITTMFSKAQSRPASAYTPILKPRRKTRLTPASRAVLSGGLSNISNTCYLNSILQALRNTRECSRLIFVIQEKMRELEERLGSQVKLTEYQRALFDHALDMFQQLDEHEKKLCEGDAELRSTYPTMVIRTLRDGDSLFNSSEQQDAAEFLLYIISLFDDVLKALLLSAQSSDLGRISPDIIPRNWQPIDYLFQVGTQTVTHCQQCRSVVTKMDRGIDLTVQIDVENPTLVRDLGWGITETMKMEHMKDDNQRFCEKCNSKEDAHIYHYLTSLPKIMILRLQRYNFSEGAVKLQNRVSCTERMNFSKWMSKDHQGGALDYELCAIIVHRGRAITSGHYYVYIKKDVEIESEITEPTGETYNEKKSFRWLKYNDASVDPVSEEDMTRLFSGDINMQAKKSGNLNGYNAAECLATDTSLEASNDQRNEPILNSFLLDDDMATPYVYIYRRLDDD</sequence>
<dbReference type="AlphaFoldDB" id="A0A1Y2GGS3"/>
<dbReference type="InterPro" id="IPR050164">
    <property type="entry name" value="Peptidase_C19"/>
</dbReference>
<dbReference type="InParanoid" id="A0A1Y2GGS3"/>
<reference evidence="9 10" key="1">
    <citation type="submission" date="2016-07" db="EMBL/GenBank/DDBJ databases">
        <title>Pervasive Adenine N6-methylation of Active Genes in Fungi.</title>
        <authorList>
            <consortium name="DOE Joint Genome Institute"/>
            <person name="Mondo S.J."/>
            <person name="Dannebaum R.O."/>
            <person name="Kuo R.C."/>
            <person name="Labutti K."/>
            <person name="Haridas S."/>
            <person name="Kuo A."/>
            <person name="Salamov A."/>
            <person name="Ahrendt S.R."/>
            <person name="Lipzen A."/>
            <person name="Sullivan W."/>
            <person name="Andreopoulos W.B."/>
            <person name="Clum A."/>
            <person name="Lindquist E."/>
            <person name="Daum C."/>
            <person name="Ramamoorthy G.K."/>
            <person name="Gryganskyi A."/>
            <person name="Culley D."/>
            <person name="Magnuson J.K."/>
            <person name="James T.Y."/>
            <person name="O'Malley M.A."/>
            <person name="Stajich J.E."/>
            <person name="Spatafora J.W."/>
            <person name="Visel A."/>
            <person name="Grigoriev I.V."/>
        </authorList>
    </citation>
    <scope>NUCLEOTIDE SEQUENCE [LARGE SCALE GENOMIC DNA]</scope>
    <source>
        <strain evidence="9 10">NRRL 3116</strain>
    </source>
</reference>
<dbReference type="OrthoDB" id="6079689at2759"/>
<feature type="region of interest" description="Disordered" evidence="7">
    <location>
        <begin position="360"/>
        <end position="398"/>
    </location>
</feature>
<dbReference type="Proteomes" id="UP000193648">
    <property type="component" value="Unassembled WGS sequence"/>
</dbReference>
<dbReference type="SUPFAM" id="SSF54001">
    <property type="entry name" value="Cysteine proteinases"/>
    <property type="match status" value="1"/>
</dbReference>
<evidence type="ECO:0000259" key="8">
    <source>
        <dbReference type="PROSITE" id="PS50235"/>
    </source>
</evidence>
<dbReference type="PANTHER" id="PTHR24006">
    <property type="entry name" value="UBIQUITIN CARBOXYL-TERMINAL HYDROLASE"/>
    <property type="match status" value="1"/>
</dbReference>
<evidence type="ECO:0000256" key="4">
    <source>
        <dbReference type="ARBA" id="ARBA00022786"/>
    </source>
</evidence>
<feature type="region of interest" description="Disordered" evidence="7">
    <location>
        <begin position="190"/>
        <end position="220"/>
    </location>
</feature>
<dbReference type="InterPro" id="IPR001394">
    <property type="entry name" value="Peptidase_C19_UCH"/>
</dbReference>
<feature type="compositionally biased region" description="Polar residues" evidence="7">
    <location>
        <begin position="12"/>
        <end position="23"/>
    </location>
</feature>
<feature type="region of interest" description="Disordered" evidence="7">
    <location>
        <begin position="433"/>
        <end position="618"/>
    </location>
</feature>
<feature type="region of interest" description="Disordered" evidence="7">
    <location>
        <begin position="1"/>
        <end position="46"/>
    </location>
</feature>
<feature type="compositionally biased region" description="Polar residues" evidence="7">
    <location>
        <begin position="383"/>
        <end position="395"/>
    </location>
</feature>
<keyword evidence="6" id="KW-0788">Thiol protease</keyword>
<feature type="compositionally biased region" description="Basic and acidic residues" evidence="7">
    <location>
        <begin position="463"/>
        <end position="476"/>
    </location>
</feature>
<dbReference type="GO" id="GO:0005634">
    <property type="term" value="C:nucleus"/>
    <property type="evidence" value="ECO:0007669"/>
    <property type="project" value="TreeGrafter"/>
</dbReference>
<evidence type="ECO:0000256" key="5">
    <source>
        <dbReference type="ARBA" id="ARBA00022801"/>
    </source>
</evidence>
<dbReference type="GO" id="GO:0005829">
    <property type="term" value="C:cytosol"/>
    <property type="evidence" value="ECO:0007669"/>
    <property type="project" value="TreeGrafter"/>
</dbReference>